<dbReference type="Pfam" id="PF22666">
    <property type="entry name" value="Glyco_hydro_2_N2"/>
    <property type="match status" value="1"/>
</dbReference>
<evidence type="ECO:0000256" key="1">
    <source>
        <dbReference type="ARBA" id="ARBA00022729"/>
    </source>
</evidence>
<comment type="caution">
    <text evidence="4">The sequence shown here is derived from an EMBL/GenBank/DDBJ whole genome shotgun (WGS) entry which is preliminary data.</text>
</comment>
<protein>
    <recommendedName>
        <fullName evidence="3">Beta-mannosidase-like galactose-binding domain-containing protein</fullName>
    </recommendedName>
</protein>
<organism evidence="4 5">
    <name type="scientific">Olivibacter ginsenosidimutans</name>
    <dbReference type="NCBI Taxonomy" id="1176537"/>
    <lineage>
        <taxon>Bacteria</taxon>
        <taxon>Pseudomonadati</taxon>
        <taxon>Bacteroidota</taxon>
        <taxon>Sphingobacteriia</taxon>
        <taxon>Sphingobacteriales</taxon>
        <taxon>Sphingobacteriaceae</taxon>
        <taxon>Olivibacter</taxon>
    </lineage>
</organism>
<dbReference type="InterPro" id="IPR008979">
    <property type="entry name" value="Galactose-bd-like_sf"/>
</dbReference>
<keyword evidence="5" id="KW-1185">Reference proteome</keyword>
<dbReference type="NCBIfam" id="NF045579">
    <property type="entry name" value="rhamnoside_JR"/>
    <property type="match status" value="1"/>
</dbReference>
<keyword evidence="2" id="KW-0378">Hydrolase</keyword>
<sequence length="1061" mass="119452">MLLLSLTSSAPIDNKWKNEAINEQTFLHPDRHYYPETWFHFIGGNVSKEGITADLEAIAAAKISGIQLFHGQFGGPWPGVSPQIACLSDSWDDLIAWTASECKRLNLQFTMQNCPGWSYAGGPWIEPSNAMRHLVQSRTDVVGGKAIHTRLEKPQPSNEDWRDYQDLFVLAFPTPEGDTGKPLVPIAVKSSLQDANWLACITGQKQIKIAPSPNQPIHIDVDFGKETLVRTVELPSINSFSHGWVYRPGITVTVYADLAGKLTKIAYLDLPQANWEDDQPITIACKETTARKYRIDISNKHDMVLSYINFYSGAHQQNWESEAGWTLRSIVREKYPEQSKKSWVAENNVMNITDKLGKDGVLTWNAPKGNWTVLRIGHVNSGMKNGPAPAEATGWESNKLDVAGVRANFDGYIGRLLNKDHVLDKHALNGILLDSWECRTQTWTAGLDKIFDEKQGYALLSKMPALFGYVVDQPETTAKFLRDWRVTLNDLLVKNFFGEMGDIAHRNGLKVSFETASGDVFPGDILEYFKYADVPMCEFWQPSDDSYVGSMDFKPIKPTVSAARVYGKKRVAAESFTSFALTWDEQPRFLKTFADRALANGVSHLVFHTYTHNPRTDFLPPGSSFGSGIGTPFLRLQTWWPYMSSFTDYLARCGYMLESGRPVSDVLLYLGDEQNHKPSQLLPFPKGYTYDYANADVLLNRLSVENGRIVTPEGIAYRMLWLYDCERMLPETLEKIYSMVEQGAIVLGNAPTTIATLRGGKDAEDRFQKAVRNLWGANKESVRSIGKGKVYRTAVKDALDGESIKPDFMTSDTTLQWLHRQTADADIYFLSTANHQAFNGTVSFRSEGYAEIWDPITGEVTNKSNDKLSSSTPISFHIPQGGAQFVVFRKQYQQRKHTLEQQTNEKRLNTPWEVRFSKGWGIEHPIKLDRLIPWKDMKLSQAGKSFSGSATYKTTFTLDQEKGNSYVLDLGDVEVIASVKLNGKQVGTRWTYPYQVDISDYLQPGNNELEVTVASTWFNRLVYDAGLPEEQRKTWTINGPDKDAPLKAYGMLGPVVIRSFN</sequence>
<dbReference type="Gene3D" id="2.60.120.260">
    <property type="entry name" value="Galactose-binding domain-like"/>
    <property type="match status" value="1"/>
</dbReference>
<name>A0ABP9BTN7_9SPHI</name>
<evidence type="ECO:0000256" key="2">
    <source>
        <dbReference type="ARBA" id="ARBA00022801"/>
    </source>
</evidence>
<dbReference type="PANTHER" id="PTHR43817:SF1">
    <property type="entry name" value="HYDROLASE, FAMILY 43, PUTATIVE (AFU_ORTHOLOGUE AFUA_3G01660)-RELATED"/>
    <property type="match status" value="1"/>
</dbReference>
<gene>
    <name evidence="4" type="ORF">GCM10023231_31420</name>
</gene>
<feature type="domain" description="Beta-mannosidase-like galactose-binding" evidence="3">
    <location>
        <begin position="949"/>
        <end position="1019"/>
    </location>
</feature>
<keyword evidence="1" id="KW-0732">Signal</keyword>
<dbReference type="EMBL" id="BAABIQ010000041">
    <property type="protein sequence ID" value="GAA4800364.1"/>
    <property type="molecule type" value="Genomic_DNA"/>
</dbReference>
<proteinExistence type="predicted"/>
<reference evidence="5" key="1">
    <citation type="journal article" date="2019" name="Int. J. Syst. Evol. Microbiol.">
        <title>The Global Catalogue of Microorganisms (GCM) 10K type strain sequencing project: providing services to taxonomists for standard genome sequencing and annotation.</title>
        <authorList>
            <consortium name="The Broad Institute Genomics Platform"/>
            <consortium name="The Broad Institute Genome Sequencing Center for Infectious Disease"/>
            <person name="Wu L."/>
            <person name="Ma J."/>
        </authorList>
    </citation>
    <scope>NUCLEOTIDE SEQUENCE [LARGE SCALE GENOMIC DNA]</scope>
    <source>
        <strain evidence="5">JCM 18200</strain>
    </source>
</reference>
<dbReference type="Proteomes" id="UP001501411">
    <property type="component" value="Unassembled WGS sequence"/>
</dbReference>
<dbReference type="Pfam" id="PF17132">
    <property type="entry name" value="Glyco_hydro_106"/>
    <property type="match status" value="1"/>
</dbReference>
<evidence type="ECO:0000313" key="5">
    <source>
        <dbReference type="Proteomes" id="UP001501411"/>
    </source>
</evidence>
<accession>A0ABP9BTN7</accession>
<evidence type="ECO:0000259" key="3">
    <source>
        <dbReference type="Pfam" id="PF22666"/>
    </source>
</evidence>
<dbReference type="PANTHER" id="PTHR43817">
    <property type="entry name" value="GLYCOSYL HYDROLASE"/>
    <property type="match status" value="1"/>
</dbReference>
<dbReference type="InterPro" id="IPR054593">
    <property type="entry name" value="Beta-mannosidase-like_N2"/>
</dbReference>
<evidence type="ECO:0000313" key="4">
    <source>
        <dbReference type="EMBL" id="GAA4800364.1"/>
    </source>
</evidence>
<dbReference type="SUPFAM" id="SSF49785">
    <property type="entry name" value="Galactose-binding domain-like"/>
    <property type="match status" value="1"/>
</dbReference>